<feature type="transmembrane region" description="Helical" evidence="7">
    <location>
        <begin position="38"/>
        <end position="55"/>
    </location>
</feature>
<feature type="chain" id="PRO_5003679343" evidence="8">
    <location>
        <begin position="23"/>
        <end position="194"/>
    </location>
</feature>
<keyword evidence="3" id="KW-0808">Transferase</keyword>
<feature type="transmembrane region" description="Helical" evidence="7">
    <location>
        <begin position="173"/>
        <end position="193"/>
    </location>
</feature>
<comment type="subcellular location">
    <subcellularLocation>
        <location evidence="1">Plastid</location>
        <location evidence="1">Chloroplast membrane</location>
        <topology evidence="1">Multi-pass membrane protein</topology>
    </subcellularLocation>
</comment>
<dbReference type="PANTHER" id="PTHR43009">
    <property type="entry name" value="HOMOGENTISATE SOLANESYLTRANSFERASE, CHLOROPLASTIC"/>
    <property type="match status" value="1"/>
</dbReference>
<dbReference type="OMA" id="VFWISVS"/>
<evidence type="ECO:0000313" key="9">
    <source>
        <dbReference type="EMBL" id="AFK37565.1"/>
    </source>
</evidence>
<dbReference type="EMBL" id="BT137770">
    <property type="protein sequence ID" value="AFK37565.1"/>
    <property type="molecule type" value="mRNA"/>
</dbReference>
<evidence type="ECO:0000256" key="4">
    <source>
        <dbReference type="ARBA" id="ARBA00022692"/>
    </source>
</evidence>
<keyword evidence="4 7" id="KW-0812">Transmembrane</keyword>
<evidence type="ECO:0000256" key="6">
    <source>
        <dbReference type="ARBA" id="ARBA00023136"/>
    </source>
</evidence>
<comment type="similarity">
    <text evidence="2">Belongs to the UbiA prenyltransferase family.</text>
</comment>
<accession>I3SBC3</accession>
<dbReference type="InterPro" id="IPR000537">
    <property type="entry name" value="UbiA_prenyltransferase"/>
</dbReference>
<dbReference type="GO" id="GO:0016765">
    <property type="term" value="F:transferase activity, transferring alkyl or aryl (other than methyl) groups"/>
    <property type="evidence" value="ECO:0007669"/>
    <property type="project" value="InterPro"/>
</dbReference>
<evidence type="ECO:0000256" key="8">
    <source>
        <dbReference type="SAM" id="SignalP"/>
    </source>
</evidence>
<dbReference type="Gene3D" id="1.20.120.1780">
    <property type="entry name" value="UbiA prenyltransferase"/>
    <property type="match status" value="1"/>
</dbReference>
<dbReference type="Pfam" id="PF01040">
    <property type="entry name" value="UbiA"/>
    <property type="match status" value="1"/>
</dbReference>
<feature type="transmembrane region" description="Helical" evidence="7">
    <location>
        <begin position="140"/>
        <end position="161"/>
    </location>
</feature>
<sequence length="194" mass="21892">MFGSWPLIWSLLLSCAVWTSYSANVPLLRWKGHPVSAALSIVATYAVIFPIPDFLHMQTFVFKRPPVFPRSLTFVTVFMSLYSMGIALLKDIPDVEGDKKFGIYSFPARFGKKRVFWISVSLFELAFGIALMVGATSSYMWSKVVMVLGNIVLASVVWHRAKNVNLGNKASMASFYMLIWKILFAAYMLMPLAR</sequence>
<dbReference type="PANTHER" id="PTHR43009:SF6">
    <property type="entry name" value="HOMOGENTISATE PHYTYLTRANSFERASE 1, CHLOROPLASTIC"/>
    <property type="match status" value="1"/>
</dbReference>
<dbReference type="GO" id="GO:0031969">
    <property type="term" value="C:chloroplast membrane"/>
    <property type="evidence" value="ECO:0007669"/>
    <property type="project" value="UniProtKB-SubCell"/>
</dbReference>
<keyword evidence="6 7" id="KW-0472">Membrane</keyword>
<protein>
    <submittedName>
        <fullName evidence="9">Uncharacterized protein</fullName>
    </submittedName>
</protein>
<keyword evidence="8" id="KW-0732">Signal</keyword>
<feature type="transmembrane region" description="Helical" evidence="7">
    <location>
        <begin position="115"/>
        <end position="133"/>
    </location>
</feature>
<evidence type="ECO:0000256" key="5">
    <source>
        <dbReference type="ARBA" id="ARBA00022989"/>
    </source>
</evidence>
<evidence type="ECO:0000256" key="1">
    <source>
        <dbReference type="ARBA" id="ARBA00004508"/>
    </source>
</evidence>
<keyword evidence="5 7" id="KW-1133">Transmembrane helix</keyword>
<feature type="transmembrane region" description="Helical" evidence="7">
    <location>
        <begin position="67"/>
        <end position="89"/>
    </location>
</feature>
<organism evidence="9">
    <name type="scientific">Lotus japonicus</name>
    <name type="common">Lotus corniculatus var. japonicus</name>
    <dbReference type="NCBI Taxonomy" id="34305"/>
    <lineage>
        <taxon>Eukaryota</taxon>
        <taxon>Viridiplantae</taxon>
        <taxon>Streptophyta</taxon>
        <taxon>Embryophyta</taxon>
        <taxon>Tracheophyta</taxon>
        <taxon>Spermatophyta</taxon>
        <taxon>Magnoliopsida</taxon>
        <taxon>eudicotyledons</taxon>
        <taxon>Gunneridae</taxon>
        <taxon>Pentapetalae</taxon>
        <taxon>rosids</taxon>
        <taxon>fabids</taxon>
        <taxon>Fabales</taxon>
        <taxon>Fabaceae</taxon>
        <taxon>Papilionoideae</taxon>
        <taxon>50 kb inversion clade</taxon>
        <taxon>NPAAA clade</taxon>
        <taxon>Hologalegina</taxon>
        <taxon>robinioid clade</taxon>
        <taxon>Loteae</taxon>
        <taxon>Lotus</taxon>
    </lineage>
</organism>
<name>I3SBC3_LOTJA</name>
<feature type="signal peptide" evidence="8">
    <location>
        <begin position="1"/>
        <end position="22"/>
    </location>
</feature>
<proteinExistence type="evidence at transcript level"/>
<evidence type="ECO:0000256" key="3">
    <source>
        <dbReference type="ARBA" id="ARBA00022679"/>
    </source>
</evidence>
<evidence type="ECO:0000256" key="7">
    <source>
        <dbReference type="SAM" id="Phobius"/>
    </source>
</evidence>
<evidence type="ECO:0000256" key="2">
    <source>
        <dbReference type="ARBA" id="ARBA00005985"/>
    </source>
</evidence>
<reference evidence="9" key="1">
    <citation type="submission" date="2012-05" db="EMBL/GenBank/DDBJ databases">
        <authorList>
            <person name="Krishnakumar V."/>
            <person name="Cheung F."/>
            <person name="Xiao Y."/>
            <person name="Chan A."/>
            <person name="Moskal W.A."/>
            <person name="Town C.D."/>
        </authorList>
    </citation>
    <scope>NUCLEOTIDE SEQUENCE</scope>
</reference>
<dbReference type="AlphaFoldDB" id="I3SBC3"/>